<evidence type="ECO:0000259" key="2">
    <source>
        <dbReference type="SMART" id="SM00899"/>
    </source>
</evidence>
<protein>
    <submittedName>
        <fullName evidence="3">Ferrous iron transport protein A</fullName>
    </submittedName>
</protein>
<keyword evidence="4" id="KW-1185">Reference proteome</keyword>
<dbReference type="InterPro" id="IPR008988">
    <property type="entry name" value="Transcriptional_repressor_C"/>
</dbReference>
<feature type="domain" description="Ferrous iron transporter FeoA-like" evidence="2">
    <location>
        <begin position="22"/>
        <end position="91"/>
    </location>
</feature>
<evidence type="ECO:0000313" key="4">
    <source>
        <dbReference type="Proteomes" id="UP000269591"/>
    </source>
</evidence>
<evidence type="ECO:0000313" key="3">
    <source>
        <dbReference type="EMBL" id="RNL42194.1"/>
    </source>
</evidence>
<dbReference type="InterPro" id="IPR038157">
    <property type="entry name" value="FeoA_core_dom"/>
</dbReference>
<organism evidence="3 4">
    <name type="scientific">Slackia equolifaciens</name>
    <dbReference type="NCBI Taxonomy" id="498718"/>
    <lineage>
        <taxon>Bacteria</taxon>
        <taxon>Bacillati</taxon>
        <taxon>Actinomycetota</taxon>
        <taxon>Coriobacteriia</taxon>
        <taxon>Eggerthellales</taxon>
        <taxon>Eggerthellaceae</taxon>
        <taxon>Slackia</taxon>
    </lineage>
</organism>
<reference evidence="4" key="1">
    <citation type="submission" date="2018-05" db="EMBL/GenBank/DDBJ databases">
        <title>Genome Sequencing of selected type strains of the family Eggerthellaceae.</title>
        <authorList>
            <person name="Danylec N."/>
            <person name="Stoll D.A."/>
            <person name="Doetsch A."/>
            <person name="Huch M."/>
        </authorList>
    </citation>
    <scope>NUCLEOTIDE SEQUENCE [LARGE SCALE GENOMIC DNA]</scope>
    <source>
        <strain evidence="4">DSM 24851</strain>
    </source>
</reference>
<dbReference type="OrthoDB" id="3175006at2"/>
<dbReference type="PANTHER" id="PTHR43151">
    <property type="entry name" value="FEOA FAMILY PROTEIN"/>
    <property type="match status" value="1"/>
</dbReference>
<gene>
    <name evidence="3" type="ORF">DMP06_01505</name>
</gene>
<dbReference type="InterPro" id="IPR007167">
    <property type="entry name" value="Fe-transptr_FeoA-like"/>
</dbReference>
<dbReference type="Proteomes" id="UP000269591">
    <property type="component" value="Unassembled WGS sequence"/>
</dbReference>
<dbReference type="Gene3D" id="2.30.30.90">
    <property type="match status" value="1"/>
</dbReference>
<dbReference type="Pfam" id="PF04023">
    <property type="entry name" value="FeoA"/>
    <property type="match status" value="1"/>
</dbReference>
<dbReference type="SMART" id="SM00899">
    <property type="entry name" value="FeoA"/>
    <property type="match status" value="1"/>
</dbReference>
<dbReference type="SUPFAM" id="SSF50037">
    <property type="entry name" value="C-terminal domain of transcriptional repressors"/>
    <property type="match status" value="1"/>
</dbReference>
<dbReference type="InterPro" id="IPR053184">
    <property type="entry name" value="FeoA-like"/>
</dbReference>
<keyword evidence="1" id="KW-0408">Iron</keyword>
<dbReference type="RefSeq" id="WP_123208054.1">
    <property type="nucleotide sequence ID" value="NZ_JBHTHO010000008.1"/>
</dbReference>
<sequence>MKSNIAGGVADATDSGISAPQVPLAFVPAGQVAKIIKIRGNDQMHHHLENLGFVEGAQVTVVCENAGNLIVEVKGAQVALDRQVSMKIVTLS</sequence>
<evidence type="ECO:0000256" key="1">
    <source>
        <dbReference type="ARBA" id="ARBA00023004"/>
    </source>
</evidence>
<dbReference type="PANTHER" id="PTHR43151:SF1">
    <property type="entry name" value="SSR2333 PROTEIN"/>
    <property type="match status" value="1"/>
</dbReference>
<name>A0A3N0B5U5_9ACTN</name>
<dbReference type="GO" id="GO:0046914">
    <property type="term" value="F:transition metal ion binding"/>
    <property type="evidence" value="ECO:0007669"/>
    <property type="project" value="InterPro"/>
</dbReference>
<dbReference type="EMBL" id="QIBX01000001">
    <property type="protein sequence ID" value="RNL42194.1"/>
    <property type="molecule type" value="Genomic_DNA"/>
</dbReference>
<proteinExistence type="predicted"/>
<accession>A0A3N0B5U5</accession>
<dbReference type="AlphaFoldDB" id="A0A3N0B5U5"/>
<comment type="caution">
    <text evidence="3">The sequence shown here is derived from an EMBL/GenBank/DDBJ whole genome shotgun (WGS) entry which is preliminary data.</text>
</comment>